<dbReference type="InterPro" id="IPR016120">
    <property type="entry name" value="Sig_transdc_His_kin_SpoOB"/>
</dbReference>
<feature type="domain" description="SpoOB alpha-helical" evidence="5">
    <location>
        <begin position="3"/>
        <end position="55"/>
    </location>
</feature>
<gene>
    <name evidence="6" type="ORF">SAMN05216243_3021</name>
</gene>
<dbReference type="Gene3D" id="3.30.565.30">
    <property type="entry name" value="Sporulation initiation phosphotransferase B (SpoOB), C-terminal domain"/>
    <property type="match status" value="1"/>
</dbReference>
<sequence>MRSEEVVNLLSHYRHDWMNELQLLTGYASMGKLDKVQDKIQQISMAMEKERRISNAGLPRTALWAISFNWNYSNFRLDYQIYLEKNQHTVYDEQIVSRLQTITDLLEAHSNSMELYEGELTLRCGKEDANSIEVQLLFTGAFENPVEMEEKLSDMSDLYKISILSTDEEKNQCTVKWTCS</sequence>
<dbReference type="Pfam" id="PF14682">
    <property type="entry name" value="SPOB_ab"/>
    <property type="match status" value="1"/>
</dbReference>
<dbReference type="InterPro" id="IPR016122">
    <property type="entry name" value="SpoOB_C"/>
</dbReference>
<dbReference type="OrthoDB" id="2375606at2"/>
<evidence type="ECO:0000256" key="1">
    <source>
        <dbReference type="ARBA" id="ARBA00022553"/>
    </source>
</evidence>
<evidence type="ECO:0000256" key="2">
    <source>
        <dbReference type="ARBA" id="ARBA00022679"/>
    </source>
</evidence>
<dbReference type="STRING" id="407036.SAMN05216243_3021"/>
<evidence type="ECO:0000259" key="5">
    <source>
        <dbReference type="Pfam" id="PF14689"/>
    </source>
</evidence>
<reference evidence="6 7" key="1">
    <citation type="submission" date="2016-10" db="EMBL/GenBank/DDBJ databases">
        <authorList>
            <person name="de Groot N.N."/>
        </authorList>
    </citation>
    <scope>NUCLEOTIDE SEQUENCE [LARGE SCALE GENOMIC DNA]</scope>
    <source>
        <strain evidence="6 7">CGMCC 1.6502</strain>
    </source>
</reference>
<evidence type="ECO:0000259" key="4">
    <source>
        <dbReference type="Pfam" id="PF14682"/>
    </source>
</evidence>
<keyword evidence="3" id="KW-0418">Kinase</keyword>
<dbReference type="GO" id="GO:0000155">
    <property type="term" value="F:phosphorelay sensor kinase activity"/>
    <property type="evidence" value="ECO:0007669"/>
    <property type="project" value="InterPro"/>
</dbReference>
<proteinExistence type="predicted"/>
<dbReference type="Pfam" id="PF14689">
    <property type="entry name" value="SPOB_a"/>
    <property type="match status" value="1"/>
</dbReference>
<dbReference type="AlphaFoldDB" id="A0A1G9BM67"/>
<evidence type="ECO:0000313" key="6">
    <source>
        <dbReference type="EMBL" id="SDK40586.1"/>
    </source>
</evidence>
<dbReference type="Proteomes" id="UP000198694">
    <property type="component" value="Unassembled WGS sequence"/>
</dbReference>
<dbReference type="SUPFAM" id="SSF55890">
    <property type="entry name" value="Sporulation response regulatory protein Spo0B"/>
    <property type="match status" value="1"/>
</dbReference>
<feature type="domain" description="Sporulation initiation phosphotransferase B C-terminal" evidence="4">
    <location>
        <begin position="59"/>
        <end position="168"/>
    </location>
</feature>
<accession>A0A1G9BM67</accession>
<dbReference type="EMBL" id="FNFL01000006">
    <property type="protein sequence ID" value="SDK40586.1"/>
    <property type="molecule type" value="Genomic_DNA"/>
</dbReference>
<dbReference type="RefSeq" id="WP_093215893.1">
    <property type="nucleotide sequence ID" value="NZ_FNFL01000006.1"/>
</dbReference>
<dbReference type="Gene3D" id="1.10.287.130">
    <property type="match status" value="1"/>
</dbReference>
<protein>
    <submittedName>
        <fullName evidence="6">Stage 0 sporulation protein B (Sporulation initiation phosphotransferase)</fullName>
    </submittedName>
</protein>
<name>A0A1G9BM67_9BACI</name>
<dbReference type="InterPro" id="IPR037100">
    <property type="entry name" value="Spo0B_C_sf"/>
</dbReference>
<keyword evidence="2 6" id="KW-0808">Transferase</keyword>
<organism evidence="6 7">
    <name type="scientific">Sediminibacillus albus</name>
    <dbReference type="NCBI Taxonomy" id="407036"/>
    <lineage>
        <taxon>Bacteria</taxon>
        <taxon>Bacillati</taxon>
        <taxon>Bacillota</taxon>
        <taxon>Bacilli</taxon>
        <taxon>Bacillales</taxon>
        <taxon>Bacillaceae</taxon>
        <taxon>Sediminibacillus</taxon>
    </lineage>
</organism>
<dbReference type="InterPro" id="IPR039506">
    <property type="entry name" value="SPOB_a"/>
</dbReference>
<evidence type="ECO:0000256" key="3">
    <source>
        <dbReference type="ARBA" id="ARBA00022777"/>
    </source>
</evidence>
<keyword evidence="1" id="KW-0597">Phosphoprotein</keyword>
<keyword evidence="7" id="KW-1185">Reference proteome</keyword>
<evidence type="ECO:0000313" key="7">
    <source>
        <dbReference type="Proteomes" id="UP000198694"/>
    </source>
</evidence>